<evidence type="ECO:0000256" key="3">
    <source>
        <dbReference type="ARBA" id="ARBA00023128"/>
    </source>
</evidence>
<evidence type="ECO:0000256" key="2">
    <source>
        <dbReference type="ARBA" id="ARBA00022946"/>
    </source>
</evidence>
<comment type="subcellular location">
    <subcellularLocation>
        <location evidence="1">Mitochondrion</location>
    </subcellularLocation>
</comment>
<evidence type="ECO:0000259" key="5">
    <source>
        <dbReference type="Pfam" id="PF25455"/>
    </source>
</evidence>
<gene>
    <name evidence="6" type="ORF">AFUS01_LOCUS38467</name>
</gene>
<evidence type="ECO:0000256" key="1">
    <source>
        <dbReference type="ARBA" id="ARBA00004173"/>
    </source>
</evidence>
<keyword evidence="3" id="KW-0496">Mitochondrion</keyword>
<dbReference type="InterPro" id="IPR017703">
    <property type="entry name" value="YgfZ/GCV_T_CS"/>
</dbReference>
<comment type="caution">
    <text evidence="6">The sequence shown here is derived from an EMBL/GenBank/DDBJ whole genome shotgun (WGS) entry which is preliminary data.</text>
</comment>
<reference evidence="6" key="1">
    <citation type="submission" date="2021-06" db="EMBL/GenBank/DDBJ databases">
        <authorList>
            <person name="Hodson N. C."/>
            <person name="Mongue J. A."/>
            <person name="Jaron S. K."/>
        </authorList>
    </citation>
    <scope>NUCLEOTIDE SEQUENCE</scope>
</reference>
<evidence type="ECO:0000313" key="6">
    <source>
        <dbReference type="EMBL" id="CAG7828545.1"/>
    </source>
</evidence>
<evidence type="ECO:0000259" key="4">
    <source>
        <dbReference type="Pfam" id="PF01571"/>
    </source>
</evidence>
<sequence>MSVFGRCVANFNNTFRRLNFSGIRAVSGGKCTLVATKLDSRSIIRVSGTDASDFLQGLITNDVGHLETKPAIYTLFLNQQGRVLYDAILYSTGTAGETLIECDTSVKSKLMKHLTIYRVRKKVAITDASELKQNLWVVFDSGHTPVVFHSSKRQELPIDKKGIEGIGDPRLEELGWRVFLSTKNQSTEEEFIKEIPVVPELEYLQLRYNLGVGEGVNDLPPGNCLPLESNGDYLHGISFQKGCYIGQELTARTHHTGVIRKRLMPLSLPSSSSIATDVDISSLKVTDPGGKNVGKVRGISGSKGLFLGRIEEVLNAAELRLGNEVVTVAKPNWWPIEAPKELQAGKK</sequence>
<evidence type="ECO:0000313" key="7">
    <source>
        <dbReference type="Proteomes" id="UP000708208"/>
    </source>
</evidence>
<dbReference type="PANTHER" id="PTHR22602:SF0">
    <property type="entry name" value="TRANSFERASE CAF17, MITOCHONDRIAL-RELATED"/>
    <property type="match status" value="1"/>
</dbReference>
<dbReference type="InterPro" id="IPR045179">
    <property type="entry name" value="YgfZ/GcvT"/>
</dbReference>
<proteinExistence type="predicted"/>
<dbReference type="PANTHER" id="PTHR22602">
    <property type="entry name" value="TRANSFERASE CAF17, MITOCHONDRIAL-RELATED"/>
    <property type="match status" value="1"/>
</dbReference>
<feature type="domain" description="GCVT N-terminal" evidence="4">
    <location>
        <begin position="44"/>
        <end position="130"/>
    </location>
</feature>
<keyword evidence="2" id="KW-0809">Transit peptide</keyword>
<dbReference type="Proteomes" id="UP000708208">
    <property type="component" value="Unassembled WGS sequence"/>
</dbReference>
<dbReference type="InterPro" id="IPR006222">
    <property type="entry name" value="GCVT_N"/>
</dbReference>
<dbReference type="Pfam" id="PF01571">
    <property type="entry name" value="GCV_T"/>
    <property type="match status" value="1"/>
</dbReference>
<dbReference type="GO" id="GO:0016226">
    <property type="term" value="P:iron-sulfur cluster assembly"/>
    <property type="evidence" value="ECO:0007669"/>
    <property type="project" value="TreeGrafter"/>
</dbReference>
<keyword evidence="7" id="KW-1185">Reference proteome</keyword>
<dbReference type="InterPro" id="IPR057460">
    <property type="entry name" value="CAF17_C"/>
</dbReference>
<name>A0A8J2LUV1_9HEXA</name>
<dbReference type="AlphaFoldDB" id="A0A8J2LUV1"/>
<dbReference type="Pfam" id="PF25455">
    <property type="entry name" value="Beta-barrel_CAF17_C"/>
    <property type="match status" value="1"/>
</dbReference>
<dbReference type="EMBL" id="CAJVCH010547935">
    <property type="protein sequence ID" value="CAG7828545.1"/>
    <property type="molecule type" value="Genomic_DNA"/>
</dbReference>
<dbReference type="NCBIfam" id="TIGR03317">
    <property type="entry name" value="ygfZ_signature"/>
    <property type="match status" value="1"/>
</dbReference>
<dbReference type="OrthoDB" id="191995at2759"/>
<feature type="domain" description="CAF17 C-terminal" evidence="5">
    <location>
        <begin position="260"/>
        <end position="335"/>
    </location>
</feature>
<dbReference type="GO" id="GO:0005759">
    <property type="term" value="C:mitochondrial matrix"/>
    <property type="evidence" value="ECO:0007669"/>
    <property type="project" value="TreeGrafter"/>
</dbReference>
<organism evidence="6 7">
    <name type="scientific">Allacma fusca</name>
    <dbReference type="NCBI Taxonomy" id="39272"/>
    <lineage>
        <taxon>Eukaryota</taxon>
        <taxon>Metazoa</taxon>
        <taxon>Ecdysozoa</taxon>
        <taxon>Arthropoda</taxon>
        <taxon>Hexapoda</taxon>
        <taxon>Collembola</taxon>
        <taxon>Symphypleona</taxon>
        <taxon>Sminthuridae</taxon>
        <taxon>Allacma</taxon>
    </lineage>
</organism>
<protein>
    <submittedName>
        <fullName evidence="6">Uncharacterized protein</fullName>
    </submittedName>
</protein>
<accession>A0A8J2LUV1</accession>